<evidence type="ECO:0000256" key="8">
    <source>
        <dbReference type="RuleBase" id="RU004447"/>
    </source>
</evidence>
<dbReference type="EMBL" id="CP006939">
    <property type="protein sequence ID" value="AHC15492.1"/>
    <property type="molecule type" value="Genomic_DNA"/>
</dbReference>
<evidence type="ECO:0000259" key="11">
    <source>
        <dbReference type="Pfam" id="PF05193"/>
    </source>
</evidence>
<dbReference type="Pfam" id="PF00675">
    <property type="entry name" value="Peptidase_M16"/>
    <property type="match status" value="1"/>
</dbReference>
<dbReference type="STRING" id="1307761.L21SP2_2125"/>
<dbReference type="GO" id="GO:0046872">
    <property type="term" value="F:metal ion binding"/>
    <property type="evidence" value="ECO:0007669"/>
    <property type="project" value="UniProtKB-KW"/>
</dbReference>
<dbReference type="PANTHER" id="PTHR43690:SF34">
    <property type="entry name" value="ZINC PROTEASE PQQL-LIKE"/>
    <property type="match status" value="1"/>
</dbReference>
<dbReference type="HOGENOM" id="CLU_008156_0_0_12"/>
<feature type="domain" description="Peptidase M16 N-terminal" evidence="10">
    <location>
        <begin position="74"/>
        <end position="194"/>
    </location>
</feature>
<dbReference type="PROSITE" id="PS00143">
    <property type="entry name" value="INSULINASE"/>
    <property type="match status" value="1"/>
</dbReference>
<dbReference type="eggNOG" id="COG0612">
    <property type="taxonomic scope" value="Bacteria"/>
</dbReference>
<dbReference type="InterPro" id="IPR011765">
    <property type="entry name" value="Pept_M16_N"/>
</dbReference>
<keyword evidence="7" id="KW-0482">Metalloprotease</keyword>
<comment type="cofactor">
    <cofactor evidence="1">
        <name>Zn(2+)</name>
        <dbReference type="ChEBI" id="CHEBI:29105"/>
    </cofactor>
</comment>
<organism evidence="12 13">
    <name type="scientific">Salinispira pacifica</name>
    <dbReference type="NCBI Taxonomy" id="1307761"/>
    <lineage>
        <taxon>Bacteria</taxon>
        <taxon>Pseudomonadati</taxon>
        <taxon>Spirochaetota</taxon>
        <taxon>Spirochaetia</taxon>
        <taxon>Spirochaetales</taxon>
        <taxon>Spirochaetaceae</taxon>
        <taxon>Salinispira</taxon>
    </lineage>
</organism>
<proteinExistence type="inferred from homology"/>
<dbReference type="GO" id="GO:0004222">
    <property type="term" value="F:metalloendopeptidase activity"/>
    <property type="evidence" value="ECO:0007669"/>
    <property type="project" value="InterPro"/>
</dbReference>
<dbReference type="PATRIC" id="fig|1307761.3.peg.2118"/>
<dbReference type="RefSeq" id="WP_024268396.1">
    <property type="nucleotide sequence ID" value="NC_023035.1"/>
</dbReference>
<comment type="similarity">
    <text evidence="2 8">Belongs to the peptidase M16 family.</text>
</comment>
<accession>V5WI37</accession>
<dbReference type="Gene3D" id="3.30.830.10">
    <property type="entry name" value="Metalloenzyme, LuxS/M16 peptidase-like"/>
    <property type="match status" value="4"/>
</dbReference>
<dbReference type="AlphaFoldDB" id="V5WI37"/>
<dbReference type="SUPFAM" id="SSF63411">
    <property type="entry name" value="LuxS/MPP-like metallohydrolase"/>
    <property type="match status" value="4"/>
</dbReference>
<feature type="compositionally biased region" description="Basic and acidic residues" evidence="9">
    <location>
        <begin position="290"/>
        <end position="299"/>
    </location>
</feature>
<dbReference type="InterPro" id="IPR007863">
    <property type="entry name" value="Peptidase_M16_C"/>
</dbReference>
<evidence type="ECO:0000256" key="1">
    <source>
        <dbReference type="ARBA" id="ARBA00001947"/>
    </source>
</evidence>
<dbReference type="InterPro" id="IPR011249">
    <property type="entry name" value="Metalloenz_LuxS/M16"/>
</dbReference>
<sequence>MHTRNSAVTAGRTHQLWKPAAAVIMLIFALVSCTTASDSLDAGSATDNGSTAFIPQDSRLLSGELENGMEYYIRENDRPENKAELRLVVNAGSILEDEDQLGLAHYLEHMAFNGTEKYPKNEIVSFLQEIGMEFGPDINAYTSFDETVYMLSVPLGDEQLLDTGFEVLREWAFHMSIRQEDVDEERGVILEEWRLGRGANQRILEQILPVLFQDSRYARRLPIGSEEIIRTADAAVLRRFYEDWYRPDLMAVIAVGDFQADEIEAKIRTTFSGYGGEDDTAGDDEPTGEDEPRERPRYDVPLSDEDKYMFVTDPEATVTSIEVMNQYEPSILRRPDQLDDVLAEQLFYSMINSRFSEIVQTSGTPFITAQAYSTQYTRWSGHSGITVLSSPDGIPRAVKNLGLESERLRRHGFLPSELERAKQNLLRSYENYYRERDNREHSSLMGEIQEHFLKDSPVLSPSWLWKQVQQRLPEIDTGDFSEIISRRLDPGNRLLLISGPDSIEQFRLEKEEAYTLLDSWNSAEVEPWDDGETGTELVEEIPGKGNITARETDSETGIHRWELSNGAVVYVKPTDFKSDEILFSAFSPGGLNMAEDDEYLSASLASTISQVSGLGGYSAVELNKFLSGINASVSPYVGDIQEGLQGSASPEDLEILLQMAYLNFTDPRADLDAWNTYAGRLSSYLEEQERDPRFRYQNRISQVVYDSHPRAENLSAEDVSRVDFTTAERFFAERFSNPGDFTFVFVGNADLEELENGVEQWIASIPSGEERDPVLDRGMDYFDEDIRSELKAGIEPLSIVTQVWTGSTAWNYENYYHMASLSSALDIILVEKVREAAGGTYSISSSFAMSRQPTEDYRFVVQFSCEPSRTDELIAIVNDEIQAIIDGTLESEYAGKVQESQRVNYSDNLQRNGWWLNQIQFLLEHELDWELALNKEEWYDRLTADNIISGAERWLGDQANYAEIILLPQEEQ</sequence>
<dbReference type="PROSITE" id="PS51257">
    <property type="entry name" value="PROKAR_LIPOPROTEIN"/>
    <property type="match status" value="1"/>
</dbReference>
<dbReference type="PANTHER" id="PTHR43690">
    <property type="entry name" value="NARDILYSIN"/>
    <property type="match status" value="1"/>
</dbReference>
<evidence type="ECO:0000256" key="5">
    <source>
        <dbReference type="ARBA" id="ARBA00022801"/>
    </source>
</evidence>
<keyword evidence="3 12" id="KW-0645">Protease</keyword>
<keyword evidence="13" id="KW-1185">Reference proteome</keyword>
<name>V5WI37_9SPIO</name>
<evidence type="ECO:0000256" key="9">
    <source>
        <dbReference type="SAM" id="MobiDB-lite"/>
    </source>
</evidence>
<dbReference type="Pfam" id="PF05193">
    <property type="entry name" value="Peptidase_M16_C"/>
    <property type="match status" value="2"/>
</dbReference>
<evidence type="ECO:0000256" key="2">
    <source>
        <dbReference type="ARBA" id="ARBA00007261"/>
    </source>
</evidence>
<keyword evidence="6" id="KW-0862">Zinc</keyword>
<dbReference type="Proteomes" id="UP000018680">
    <property type="component" value="Chromosome"/>
</dbReference>
<dbReference type="GO" id="GO:0006508">
    <property type="term" value="P:proteolysis"/>
    <property type="evidence" value="ECO:0007669"/>
    <property type="project" value="UniProtKB-KW"/>
</dbReference>
<evidence type="ECO:0000259" key="10">
    <source>
        <dbReference type="Pfam" id="PF00675"/>
    </source>
</evidence>
<evidence type="ECO:0000256" key="7">
    <source>
        <dbReference type="ARBA" id="ARBA00023049"/>
    </source>
</evidence>
<evidence type="ECO:0000313" key="12">
    <source>
        <dbReference type="EMBL" id="AHC15492.1"/>
    </source>
</evidence>
<gene>
    <name evidence="12" type="ORF">L21SP2_2125</name>
</gene>
<evidence type="ECO:0000313" key="13">
    <source>
        <dbReference type="Proteomes" id="UP000018680"/>
    </source>
</evidence>
<protein>
    <submittedName>
        <fullName evidence="12">Putative zinc protease pqqL</fullName>
    </submittedName>
</protein>
<keyword evidence="5" id="KW-0378">Hydrolase</keyword>
<feature type="domain" description="Peptidase M16 C-terminal" evidence="11">
    <location>
        <begin position="233"/>
        <end position="425"/>
    </location>
</feature>
<dbReference type="InterPro" id="IPR050626">
    <property type="entry name" value="Peptidase_M16"/>
</dbReference>
<reference evidence="12 13" key="1">
    <citation type="journal article" date="2015" name="Stand. Genomic Sci.">
        <title>Complete genome sequence and description of Salinispira pacifica gen. nov., sp. nov., a novel spirochaete isolated form a hypersaline microbial mat.</title>
        <authorList>
            <person name="Ben Hania W."/>
            <person name="Joseph M."/>
            <person name="Schumann P."/>
            <person name="Bunk B."/>
            <person name="Fiebig A."/>
            <person name="Sproer C."/>
            <person name="Klenk H.P."/>
            <person name="Fardeau M.L."/>
            <person name="Spring S."/>
        </authorList>
    </citation>
    <scope>NUCLEOTIDE SEQUENCE [LARGE SCALE GENOMIC DNA]</scope>
    <source>
        <strain evidence="12 13">L21-RPul-D2</strain>
    </source>
</reference>
<dbReference type="InterPro" id="IPR001431">
    <property type="entry name" value="Pept_M16_Zn_BS"/>
</dbReference>
<evidence type="ECO:0000256" key="4">
    <source>
        <dbReference type="ARBA" id="ARBA00022723"/>
    </source>
</evidence>
<keyword evidence="4" id="KW-0479">Metal-binding</keyword>
<evidence type="ECO:0000256" key="3">
    <source>
        <dbReference type="ARBA" id="ARBA00022670"/>
    </source>
</evidence>
<evidence type="ECO:0000256" key="6">
    <source>
        <dbReference type="ARBA" id="ARBA00022833"/>
    </source>
</evidence>
<dbReference type="KEGG" id="slr:L21SP2_2125"/>
<feature type="region of interest" description="Disordered" evidence="9">
    <location>
        <begin position="269"/>
        <end position="299"/>
    </location>
</feature>
<feature type="compositionally biased region" description="Acidic residues" evidence="9">
    <location>
        <begin position="276"/>
        <end position="289"/>
    </location>
</feature>
<feature type="domain" description="Peptidase M16 C-terminal" evidence="11">
    <location>
        <begin position="731"/>
        <end position="887"/>
    </location>
</feature>